<comment type="caution">
    <text evidence="1">The sequence shown here is derived from an EMBL/GenBank/DDBJ whole genome shotgun (WGS) entry which is preliminary data.</text>
</comment>
<dbReference type="RefSeq" id="WP_081154723.1">
    <property type="nucleotide sequence ID" value="NZ_LVYD01000079.1"/>
</dbReference>
<dbReference type="PROSITE" id="PS51257">
    <property type="entry name" value="PROKAR_LIPOPROTEIN"/>
    <property type="match status" value="1"/>
</dbReference>
<accession>A0A1V9FM76</accession>
<evidence type="ECO:0000313" key="2">
    <source>
        <dbReference type="Proteomes" id="UP000192796"/>
    </source>
</evidence>
<gene>
    <name evidence="1" type="ORF">A3860_37535</name>
</gene>
<dbReference type="STRING" id="1703345.A3860_37535"/>
<evidence type="ECO:0008006" key="3">
    <source>
        <dbReference type="Google" id="ProtNLM"/>
    </source>
</evidence>
<dbReference type="EMBL" id="LVYD01000079">
    <property type="protein sequence ID" value="OQP59454.1"/>
    <property type="molecule type" value="Genomic_DNA"/>
</dbReference>
<proteinExistence type="predicted"/>
<keyword evidence="2" id="KW-1185">Reference proteome</keyword>
<reference evidence="1 2" key="1">
    <citation type="submission" date="2016-03" db="EMBL/GenBank/DDBJ databases">
        <title>Niastella vici sp. nov., isolated from farmland soil.</title>
        <authorList>
            <person name="Chen L."/>
            <person name="Wang D."/>
            <person name="Yang S."/>
            <person name="Wang G."/>
        </authorList>
    </citation>
    <scope>NUCLEOTIDE SEQUENCE [LARGE SCALE GENOMIC DNA]</scope>
    <source>
        <strain evidence="1 2">DJ57</strain>
    </source>
</reference>
<organism evidence="1 2">
    <name type="scientific">Niastella vici</name>
    <dbReference type="NCBI Taxonomy" id="1703345"/>
    <lineage>
        <taxon>Bacteria</taxon>
        <taxon>Pseudomonadati</taxon>
        <taxon>Bacteroidota</taxon>
        <taxon>Chitinophagia</taxon>
        <taxon>Chitinophagales</taxon>
        <taxon>Chitinophagaceae</taxon>
        <taxon>Niastella</taxon>
    </lineage>
</organism>
<dbReference type="OrthoDB" id="1150003at2"/>
<dbReference type="AlphaFoldDB" id="A0A1V9FM76"/>
<dbReference type="Proteomes" id="UP000192796">
    <property type="component" value="Unassembled WGS sequence"/>
</dbReference>
<evidence type="ECO:0000313" key="1">
    <source>
        <dbReference type="EMBL" id="OQP59454.1"/>
    </source>
</evidence>
<name>A0A1V9FM76_9BACT</name>
<sequence length="495" mass="52288">MKNKIVRSLLVMQVALYVCGLAGCRPEDFGGSGTKETGKVYFPDEDGIIAALGNYNIDTVKNSINFPVTVYRGGFSDLAAFAVNVAADTSSIQAFIQSGKLPANTVSLDPSDYELAATDTIAYTNGIMKGTVTPSIKVASMSKYSGKYAALGLVVKQAGKFEVNTAANKVVIYFPVDSLVGKVYFPGATNGNNSVLLLDDNSYTIDTVANTVNYSIPVLRNGIADLATTAVTITIDNSAIPSLISAGKLPSNTVALSSADYTFNNSISMSDNKGVLQGNAMPKISIAKLSQYAGSVVAVGLTITSSKFPIEASRNKLVVYFNADDILALFAPRVNLISDITKWVPVNLSWSNDVTATVNTTAGTILYKGGNGNWNQAGVYQPVRLYGHRQYKIDMHVQGSGCSNVWFEVWLSQKKPQDGQDVTTGWDPAAVMLLGLNTWNGCGVSPFNAQLAAISCNGNGGSITLPTGGTYYITVRGGGNDLGTTGITVSGFDFE</sequence>
<protein>
    <recommendedName>
        <fullName evidence="3">DUF1735 domain-containing protein</fullName>
    </recommendedName>
</protein>